<reference evidence="2 3" key="1">
    <citation type="submission" date="2016-03" db="EMBL/GenBank/DDBJ databases">
        <title>Cyphomyrmex costatus WGS genome.</title>
        <authorList>
            <person name="Nygaard S."/>
            <person name="Hu H."/>
            <person name="Boomsma J."/>
            <person name="Zhang G."/>
        </authorList>
    </citation>
    <scope>NUCLEOTIDE SEQUENCE [LARGE SCALE GENOMIC DNA]</scope>
    <source>
        <strain evidence="2">MS0001</strain>
        <tissue evidence="2">Whole body</tissue>
    </source>
</reference>
<evidence type="ECO:0000313" key="2">
    <source>
        <dbReference type="EMBL" id="KYN01251.1"/>
    </source>
</evidence>
<dbReference type="Proteomes" id="UP000078542">
    <property type="component" value="Unassembled WGS sequence"/>
</dbReference>
<feature type="region of interest" description="Disordered" evidence="1">
    <location>
        <begin position="294"/>
        <end position="316"/>
    </location>
</feature>
<protein>
    <submittedName>
        <fullName evidence="2">Uncharacterized protein</fullName>
    </submittedName>
</protein>
<gene>
    <name evidence="2" type="ORF">ALC62_07870</name>
</gene>
<feature type="region of interest" description="Disordered" evidence="1">
    <location>
        <begin position="88"/>
        <end position="116"/>
    </location>
</feature>
<dbReference type="OrthoDB" id="7552005at2759"/>
<evidence type="ECO:0000256" key="1">
    <source>
        <dbReference type="SAM" id="MobiDB-lite"/>
    </source>
</evidence>
<organism evidence="2 3">
    <name type="scientific">Cyphomyrmex costatus</name>
    <dbReference type="NCBI Taxonomy" id="456900"/>
    <lineage>
        <taxon>Eukaryota</taxon>
        <taxon>Metazoa</taxon>
        <taxon>Ecdysozoa</taxon>
        <taxon>Arthropoda</taxon>
        <taxon>Hexapoda</taxon>
        <taxon>Insecta</taxon>
        <taxon>Pterygota</taxon>
        <taxon>Neoptera</taxon>
        <taxon>Endopterygota</taxon>
        <taxon>Hymenoptera</taxon>
        <taxon>Apocrita</taxon>
        <taxon>Aculeata</taxon>
        <taxon>Formicoidea</taxon>
        <taxon>Formicidae</taxon>
        <taxon>Myrmicinae</taxon>
        <taxon>Cyphomyrmex</taxon>
    </lineage>
</organism>
<evidence type="ECO:0000313" key="3">
    <source>
        <dbReference type="Proteomes" id="UP000078542"/>
    </source>
</evidence>
<dbReference type="EMBL" id="KQ977622">
    <property type="protein sequence ID" value="KYN01251.1"/>
    <property type="molecule type" value="Genomic_DNA"/>
</dbReference>
<sequence>MNYIYHNLIDQPIIIKEEKSPLIQRLITDISEEDVDIISIKSEECITQNEITNDDNDTNLKQQEINVTENIDLSPTLIRNHIVNHTNQTEEATSEELSENDENKEVDRNLSSPEFQSDDTREMNFLEELQHAKEKEKQVKKQKLKSKQCTKILKETDAISANSTVIKLPWISKNNSEYTHAHTQYDNISKTLENINILLGNTNNSKNKVTSSPNTVQFDTFNINPTIINKEDEISSKLPQITIDNTNNANSYQMEADQSCSSAETAQSSINKDIVALKYLGLTNSSQTVKNRVKRKRRVGGRKSRKQKVTVSSPETSTSLSDIAQLEIDEEELLREIEDELKYKQEILLRKQRIETMREIVNNLKKENPYRKEDDEQTRQRQARITTAINSYRQFKNQGTPYEDNFVIKDQTGSEACRFNVKFTIEDLQPTSYNKGQRVYRIIYDFAEGRLKRTISLGAASETNQQVELQHLQEIQPSTSMNKADIRRSVRKKKIPNSFLSFTTDTKDKSLSEKRRQMALTRVRRRNGQFIKTSKNTQKSTK</sequence>
<feature type="compositionally biased region" description="Basic residues" evidence="1">
    <location>
        <begin position="294"/>
        <end position="308"/>
    </location>
</feature>
<keyword evidence="3" id="KW-1185">Reference proteome</keyword>
<dbReference type="AlphaFoldDB" id="A0A195CKK2"/>
<name>A0A195CKK2_9HYME</name>
<accession>A0A195CKK2</accession>
<dbReference type="KEGG" id="ccoa:108775191"/>
<proteinExistence type="predicted"/>